<keyword evidence="8" id="KW-0472">Membrane</keyword>
<keyword evidence="6" id="KW-0811">Translocation</keyword>
<evidence type="ECO:0000256" key="5">
    <source>
        <dbReference type="ARBA" id="ARBA00022927"/>
    </source>
</evidence>
<dbReference type="Pfam" id="PF03656">
    <property type="entry name" value="Pam16"/>
    <property type="match status" value="1"/>
</dbReference>
<dbReference type="GO" id="GO:0030150">
    <property type="term" value="P:protein import into mitochondrial matrix"/>
    <property type="evidence" value="ECO:0007669"/>
    <property type="project" value="InterPro"/>
</dbReference>
<accession>A0AAD1XXN6</accession>
<protein>
    <submittedName>
        <fullName evidence="10">Uncharacterized protein</fullName>
    </submittedName>
</protein>
<evidence type="ECO:0000256" key="7">
    <source>
        <dbReference type="ARBA" id="ARBA00023128"/>
    </source>
</evidence>
<dbReference type="PANTHER" id="PTHR12388">
    <property type="entry name" value="MITOCHONDRIA ASSOCIATED GRANULOCYTE MACROPHAGE CSF SIGNALING MOLECULE"/>
    <property type="match status" value="1"/>
</dbReference>
<keyword evidence="5" id="KW-0653">Protein transport</keyword>
<evidence type="ECO:0000313" key="10">
    <source>
        <dbReference type="EMBL" id="CAI2380819.1"/>
    </source>
</evidence>
<keyword evidence="3" id="KW-0813">Transport</keyword>
<evidence type="ECO:0000256" key="1">
    <source>
        <dbReference type="ARBA" id="ARBA00004637"/>
    </source>
</evidence>
<evidence type="ECO:0000256" key="9">
    <source>
        <dbReference type="SAM" id="MobiDB-lite"/>
    </source>
</evidence>
<comment type="subcellular location">
    <subcellularLocation>
        <location evidence="1">Mitochondrion inner membrane</location>
        <topology evidence="1">Peripheral membrane protein</topology>
    </subcellularLocation>
</comment>
<reference evidence="10" key="1">
    <citation type="submission" date="2023-07" db="EMBL/GenBank/DDBJ databases">
        <authorList>
            <consortium name="AG Swart"/>
            <person name="Singh M."/>
            <person name="Singh A."/>
            <person name="Seah K."/>
            <person name="Emmerich C."/>
        </authorList>
    </citation>
    <scope>NUCLEOTIDE SEQUENCE</scope>
    <source>
        <strain evidence="10">DP1</strain>
    </source>
</reference>
<evidence type="ECO:0000256" key="8">
    <source>
        <dbReference type="ARBA" id="ARBA00023136"/>
    </source>
</evidence>
<evidence type="ECO:0000256" key="4">
    <source>
        <dbReference type="ARBA" id="ARBA00022792"/>
    </source>
</evidence>
<comment type="caution">
    <text evidence="10">The sequence shown here is derived from an EMBL/GenBank/DDBJ whole genome shotgun (WGS) entry which is preliminary data.</text>
</comment>
<feature type="compositionally biased region" description="Acidic residues" evidence="9">
    <location>
        <begin position="128"/>
        <end position="139"/>
    </location>
</feature>
<evidence type="ECO:0000256" key="6">
    <source>
        <dbReference type="ARBA" id="ARBA00023010"/>
    </source>
</evidence>
<organism evidence="10 11">
    <name type="scientific">Euplotes crassus</name>
    <dbReference type="NCBI Taxonomy" id="5936"/>
    <lineage>
        <taxon>Eukaryota</taxon>
        <taxon>Sar</taxon>
        <taxon>Alveolata</taxon>
        <taxon>Ciliophora</taxon>
        <taxon>Intramacronucleata</taxon>
        <taxon>Spirotrichea</taxon>
        <taxon>Hypotrichia</taxon>
        <taxon>Euplotida</taxon>
        <taxon>Euplotidae</taxon>
        <taxon>Moneuplotes</taxon>
    </lineage>
</organism>
<dbReference type="PANTHER" id="PTHR12388:SF0">
    <property type="entry name" value="MITOCHONDRIAL IMPORT INNER MEMBRANE TRANSLOCASE SUBUNIT TIM16"/>
    <property type="match status" value="1"/>
</dbReference>
<feature type="compositionally biased region" description="Basic and acidic residues" evidence="9">
    <location>
        <begin position="140"/>
        <end position="153"/>
    </location>
</feature>
<dbReference type="GO" id="GO:0005744">
    <property type="term" value="C:TIM23 mitochondrial import inner membrane translocase complex"/>
    <property type="evidence" value="ECO:0007669"/>
    <property type="project" value="InterPro"/>
</dbReference>
<dbReference type="Proteomes" id="UP001295684">
    <property type="component" value="Unassembled WGS sequence"/>
</dbReference>
<evidence type="ECO:0000256" key="2">
    <source>
        <dbReference type="ARBA" id="ARBA00008817"/>
    </source>
</evidence>
<dbReference type="InterPro" id="IPR036869">
    <property type="entry name" value="J_dom_sf"/>
</dbReference>
<keyword evidence="4" id="KW-0999">Mitochondrion inner membrane</keyword>
<evidence type="ECO:0000256" key="3">
    <source>
        <dbReference type="ARBA" id="ARBA00022448"/>
    </source>
</evidence>
<keyword evidence="11" id="KW-1185">Reference proteome</keyword>
<dbReference type="AlphaFoldDB" id="A0AAD1XXN6"/>
<dbReference type="Gene3D" id="1.10.287.110">
    <property type="entry name" value="DnaJ domain"/>
    <property type="match status" value="1"/>
</dbReference>
<feature type="region of interest" description="Disordered" evidence="9">
    <location>
        <begin position="120"/>
        <end position="153"/>
    </location>
</feature>
<dbReference type="EMBL" id="CAMPGE010022809">
    <property type="protein sequence ID" value="CAI2380819.1"/>
    <property type="molecule type" value="Genomic_DNA"/>
</dbReference>
<gene>
    <name evidence="10" type="ORF">ECRASSUSDP1_LOCUS22259</name>
</gene>
<keyword evidence="7" id="KW-0496">Mitochondrion</keyword>
<name>A0AAD1XXN6_EUPCR</name>
<comment type="similarity">
    <text evidence="2">Belongs to the TIM16/PAM16 family.</text>
</comment>
<proteinExistence type="inferred from homology"/>
<dbReference type="InterPro" id="IPR005341">
    <property type="entry name" value="Tim16"/>
</dbReference>
<sequence>MVKRMILNLVLKYGGKVAKSVSMAYKRVASGEGGAKQSFDKFQKQTFGRMMNTPMTREESAKILGIEKTIENIQDDVDPQIIMDRFEEMFSKNESSFYLQSKVYFAKEFLMQDHPVELNVSKYNPDQDGGEEAEAEQAEEGDKKKSKEEKKEK</sequence>
<evidence type="ECO:0000313" key="11">
    <source>
        <dbReference type="Proteomes" id="UP001295684"/>
    </source>
</evidence>